<reference evidence="3" key="1">
    <citation type="journal article" date="2020" name="Stud. Mycol.">
        <title>101 Dothideomycetes genomes: A test case for predicting lifestyles and emergence of pathogens.</title>
        <authorList>
            <person name="Haridas S."/>
            <person name="Albert R."/>
            <person name="Binder M."/>
            <person name="Bloem J."/>
            <person name="LaButti K."/>
            <person name="Salamov A."/>
            <person name="Andreopoulos B."/>
            <person name="Baker S."/>
            <person name="Barry K."/>
            <person name="Bills G."/>
            <person name="Bluhm B."/>
            <person name="Cannon C."/>
            <person name="Castanera R."/>
            <person name="Culley D."/>
            <person name="Daum C."/>
            <person name="Ezra D."/>
            <person name="Gonzalez J."/>
            <person name="Henrissat B."/>
            <person name="Kuo A."/>
            <person name="Liang C."/>
            <person name="Lipzen A."/>
            <person name="Lutzoni F."/>
            <person name="Magnuson J."/>
            <person name="Mondo S."/>
            <person name="Nolan M."/>
            <person name="Ohm R."/>
            <person name="Pangilinan J."/>
            <person name="Park H.-J."/>
            <person name="Ramirez L."/>
            <person name="Alfaro M."/>
            <person name="Sun H."/>
            <person name="Tritt A."/>
            <person name="Yoshinaga Y."/>
            <person name="Zwiers L.-H."/>
            <person name="Turgeon B."/>
            <person name="Goodwin S."/>
            <person name="Spatafora J."/>
            <person name="Crous P."/>
            <person name="Grigoriev I."/>
        </authorList>
    </citation>
    <scope>NUCLEOTIDE SEQUENCE [LARGE SCALE GENOMIC DNA]</scope>
    <source>
        <strain evidence="3">CBS 304.66</strain>
    </source>
</reference>
<feature type="region of interest" description="Disordered" evidence="1">
    <location>
        <begin position="28"/>
        <end position="55"/>
    </location>
</feature>
<evidence type="ECO:0000313" key="2">
    <source>
        <dbReference type="EMBL" id="KAF2265543.1"/>
    </source>
</evidence>
<protein>
    <submittedName>
        <fullName evidence="2">Uncharacterized protein</fullName>
    </submittedName>
</protein>
<accession>A0A9P4N520</accession>
<sequence length="189" mass="19974">MPCRPSQAPRSPPLPIFPLLSFQNRKVRPPASWGGGAKQGSLNTGRLNPHPDGHSQFITLSRPCQGRLRPPRSLIATASNRIWEIARSTSPIEAAPLASRPLPVPQSAVRSARLASSPGSQQQLSLCRRSVVACPPYLPLSACVDGAVCGSADGRALLHPPAAGCWLLPHPLAAPKIGEESKKTNGQAE</sequence>
<gene>
    <name evidence="2" type="ORF">CC78DRAFT_615914</name>
</gene>
<dbReference type="EMBL" id="ML986605">
    <property type="protein sequence ID" value="KAF2265543.1"/>
    <property type="molecule type" value="Genomic_DNA"/>
</dbReference>
<dbReference type="Proteomes" id="UP000800093">
    <property type="component" value="Unassembled WGS sequence"/>
</dbReference>
<organism evidence="2 3">
    <name type="scientific">Lojkania enalia</name>
    <dbReference type="NCBI Taxonomy" id="147567"/>
    <lineage>
        <taxon>Eukaryota</taxon>
        <taxon>Fungi</taxon>
        <taxon>Dikarya</taxon>
        <taxon>Ascomycota</taxon>
        <taxon>Pezizomycotina</taxon>
        <taxon>Dothideomycetes</taxon>
        <taxon>Pleosporomycetidae</taxon>
        <taxon>Pleosporales</taxon>
        <taxon>Pleosporales incertae sedis</taxon>
        <taxon>Lojkania</taxon>
    </lineage>
</organism>
<proteinExistence type="predicted"/>
<dbReference type="AlphaFoldDB" id="A0A9P4N520"/>
<evidence type="ECO:0000313" key="3">
    <source>
        <dbReference type="Proteomes" id="UP000800093"/>
    </source>
</evidence>
<evidence type="ECO:0000256" key="1">
    <source>
        <dbReference type="SAM" id="MobiDB-lite"/>
    </source>
</evidence>
<keyword evidence="3" id="KW-1185">Reference proteome</keyword>
<comment type="caution">
    <text evidence="2">The sequence shown here is derived from an EMBL/GenBank/DDBJ whole genome shotgun (WGS) entry which is preliminary data.</text>
</comment>
<name>A0A9P4N520_9PLEO</name>